<proteinExistence type="inferred from homology"/>
<evidence type="ECO:0000256" key="4">
    <source>
        <dbReference type="ARBA" id="ARBA00012568"/>
    </source>
</evidence>
<dbReference type="InterPro" id="IPR000073">
    <property type="entry name" value="AB_hydrolase_1"/>
</dbReference>
<evidence type="ECO:0000256" key="11">
    <source>
        <dbReference type="PIRNR" id="PIRNR006431"/>
    </source>
</evidence>
<evidence type="ECO:0000256" key="3">
    <source>
        <dbReference type="ARBA" id="ARBA00010088"/>
    </source>
</evidence>
<accession>A0A1Y6CW12</accession>
<dbReference type="Gene3D" id="3.40.50.1820">
    <property type="entry name" value="alpha/beta hydrolase"/>
    <property type="match status" value="1"/>
</dbReference>
<name>A0A1Y6CW12_9GAMM</name>
<evidence type="ECO:0000256" key="9">
    <source>
        <dbReference type="ARBA" id="ARBA00022801"/>
    </source>
</evidence>
<keyword evidence="16" id="KW-1185">Reference proteome</keyword>
<feature type="active site" description="Proton donor" evidence="12">
    <location>
        <position position="293"/>
    </location>
</feature>
<dbReference type="GO" id="GO:0006508">
    <property type="term" value="P:proteolysis"/>
    <property type="evidence" value="ECO:0007669"/>
    <property type="project" value="UniProtKB-KW"/>
</dbReference>
<dbReference type="EC" id="3.4.11.5" evidence="4 11"/>
<dbReference type="SUPFAM" id="SSF53474">
    <property type="entry name" value="alpha/beta-Hydrolases"/>
    <property type="match status" value="1"/>
</dbReference>
<protein>
    <recommendedName>
        <fullName evidence="5 11">Proline iminopeptidase</fullName>
        <shortName evidence="11">PIP</shortName>
        <ecNumber evidence="4 11">3.4.11.5</ecNumber>
    </recommendedName>
    <alternativeName>
        <fullName evidence="10 11">Prolyl aminopeptidase</fullName>
    </alternativeName>
</protein>
<evidence type="ECO:0000256" key="8">
    <source>
        <dbReference type="ARBA" id="ARBA00022670"/>
    </source>
</evidence>
<evidence type="ECO:0000259" key="14">
    <source>
        <dbReference type="Pfam" id="PF00561"/>
    </source>
</evidence>
<comment type="catalytic activity">
    <reaction evidence="1 11 13">
        <text>Release of N-terminal proline from a peptide.</text>
        <dbReference type="EC" id="3.4.11.5"/>
    </reaction>
</comment>
<evidence type="ECO:0000256" key="6">
    <source>
        <dbReference type="ARBA" id="ARBA00022438"/>
    </source>
</evidence>
<dbReference type="NCBIfam" id="TIGR01249">
    <property type="entry name" value="pro_imino_pep_1"/>
    <property type="match status" value="1"/>
</dbReference>
<feature type="domain" description="AB hydrolase-1" evidence="14">
    <location>
        <begin position="35"/>
        <end position="295"/>
    </location>
</feature>
<dbReference type="EMBL" id="FXAM01000001">
    <property type="protein sequence ID" value="SMF94527.1"/>
    <property type="molecule type" value="Genomic_DNA"/>
</dbReference>
<feature type="active site" description="Nucleophile" evidence="12">
    <location>
        <position position="109"/>
    </location>
</feature>
<dbReference type="PANTHER" id="PTHR43722">
    <property type="entry name" value="PROLINE IMINOPEPTIDASE"/>
    <property type="match status" value="1"/>
</dbReference>
<evidence type="ECO:0000313" key="16">
    <source>
        <dbReference type="Proteomes" id="UP000192923"/>
    </source>
</evidence>
<dbReference type="AlphaFoldDB" id="A0A1Y6CW12"/>
<dbReference type="PANTHER" id="PTHR43722:SF1">
    <property type="entry name" value="PROLINE IMINOPEPTIDASE"/>
    <property type="match status" value="1"/>
</dbReference>
<organism evidence="15 16">
    <name type="scientific">Methylomagnum ishizawai</name>
    <dbReference type="NCBI Taxonomy" id="1760988"/>
    <lineage>
        <taxon>Bacteria</taxon>
        <taxon>Pseudomonadati</taxon>
        <taxon>Pseudomonadota</taxon>
        <taxon>Gammaproteobacteria</taxon>
        <taxon>Methylococcales</taxon>
        <taxon>Methylococcaceae</taxon>
        <taxon>Methylomagnum</taxon>
    </lineage>
</organism>
<keyword evidence="9 11" id="KW-0378">Hydrolase</keyword>
<evidence type="ECO:0000256" key="7">
    <source>
        <dbReference type="ARBA" id="ARBA00022490"/>
    </source>
</evidence>
<evidence type="ECO:0000256" key="13">
    <source>
        <dbReference type="RuleBase" id="RU003421"/>
    </source>
</evidence>
<dbReference type="InterPro" id="IPR029058">
    <property type="entry name" value="AB_hydrolase_fold"/>
</dbReference>
<dbReference type="GO" id="GO:0004177">
    <property type="term" value="F:aminopeptidase activity"/>
    <property type="evidence" value="ECO:0007669"/>
    <property type="project" value="UniProtKB-UniRule"/>
</dbReference>
<keyword evidence="8 11" id="KW-0645">Protease</keyword>
<keyword evidence="6 11" id="KW-0031">Aminopeptidase</keyword>
<gene>
    <name evidence="15" type="ORF">SAMN02949497_1845</name>
</gene>
<dbReference type="InterPro" id="IPR002410">
    <property type="entry name" value="Peptidase_S33"/>
</dbReference>
<dbReference type="STRING" id="1760988.SAMN02949497_1845"/>
<dbReference type="Proteomes" id="UP000192923">
    <property type="component" value="Unassembled WGS sequence"/>
</dbReference>
<comment type="similarity">
    <text evidence="3 11 13">Belongs to the peptidase S33 family.</text>
</comment>
<evidence type="ECO:0000256" key="10">
    <source>
        <dbReference type="ARBA" id="ARBA00029605"/>
    </source>
</evidence>
<evidence type="ECO:0000256" key="1">
    <source>
        <dbReference type="ARBA" id="ARBA00001585"/>
    </source>
</evidence>
<dbReference type="PRINTS" id="PR00111">
    <property type="entry name" value="ABHYDROLASE"/>
</dbReference>
<dbReference type="Pfam" id="PF00561">
    <property type="entry name" value="Abhydrolase_1"/>
    <property type="match status" value="1"/>
</dbReference>
<feature type="active site" evidence="12">
    <location>
        <position position="265"/>
    </location>
</feature>
<dbReference type="GO" id="GO:0005737">
    <property type="term" value="C:cytoplasm"/>
    <property type="evidence" value="ECO:0007669"/>
    <property type="project" value="UniProtKB-SubCell"/>
</dbReference>
<evidence type="ECO:0000313" key="15">
    <source>
        <dbReference type="EMBL" id="SMF94527.1"/>
    </source>
</evidence>
<evidence type="ECO:0000256" key="2">
    <source>
        <dbReference type="ARBA" id="ARBA00004496"/>
    </source>
</evidence>
<dbReference type="RefSeq" id="WP_085211990.1">
    <property type="nucleotide sequence ID" value="NZ_FXAM01000001.1"/>
</dbReference>
<dbReference type="InterPro" id="IPR005944">
    <property type="entry name" value="Pro_iminopeptidase"/>
</dbReference>
<comment type="subcellular location">
    <subcellularLocation>
        <location evidence="2 11">Cytoplasm</location>
    </subcellularLocation>
</comment>
<reference evidence="15 16" key="1">
    <citation type="submission" date="2016-12" db="EMBL/GenBank/DDBJ databases">
        <authorList>
            <person name="Song W.-J."/>
            <person name="Kurnit D.M."/>
        </authorList>
    </citation>
    <scope>NUCLEOTIDE SEQUENCE [LARGE SCALE GENOMIC DNA]</scope>
    <source>
        <strain evidence="15 16">175</strain>
    </source>
</reference>
<evidence type="ECO:0000256" key="5">
    <source>
        <dbReference type="ARBA" id="ARBA00021843"/>
    </source>
</evidence>
<dbReference type="PIRSF" id="PIRSF006431">
    <property type="entry name" value="Pept_S33"/>
    <property type="match status" value="1"/>
</dbReference>
<evidence type="ECO:0000256" key="12">
    <source>
        <dbReference type="PIRSR" id="PIRSR006431-1"/>
    </source>
</evidence>
<sequence>MKSLYPEIEPYAAGLLKRGKHQIYLEQCGNPQGLPVLFLHGGPGSGCKSYHRRFFDPAKYRILLLDQRGAGRSLPHGDLEDNTTADLVRDLEYIRQHLELETWALFGGSWGATLALLYAQKHPARVAGLVLRGTFLARRRDLDWFVGEEGVRRVYPDRWEHLLAGLPEAERGDPVAALHRRLTGPDELARRRAARDWSLWSGQVVLGENFAADETSDAVSAATLQQARVELHYAVNRYFLEENAVLDGCGKLARIPTLILHGRRDLVCPLEAAHTLHHHLPRSELRILPRSGHVAGGEEMIDALVAAAADLAAWLAP</sequence>
<dbReference type="OrthoDB" id="9796770at2"/>
<keyword evidence="7 11" id="KW-0963">Cytoplasm</keyword>
<dbReference type="PRINTS" id="PR00793">
    <property type="entry name" value="PROAMNOPTASE"/>
</dbReference>